<feature type="compositionally biased region" description="Polar residues" evidence="3">
    <location>
        <begin position="63"/>
        <end position="73"/>
    </location>
</feature>
<evidence type="ECO:0000256" key="1">
    <source>
        <dbReference type="ARBA" id="ARBA00004613"/>
    </source>
</evidence>
<evidence type="ECO:0000313" key="6">
    <source>
        <dbReference type="EMBL" id="MBB2184170.1"/>
    </source>
</evidence>
<dbReference type="RefSeq" id="WP_228353764.1">
    <property type="nucleotide sequence ID" value="NZ_JACEGA010000001.1"/>
</dbReference>
<feature type="compositionally biased region" description="Polar residues" evidence="3">
    <location>
        <begin position="46"/>
        <end position="56"/>
    </location>
</feature>
<dbReference type="EMBL" id="JACEGA010000001">
    <property type="protein sequence ID" value="MBB2184170.1"/>
    <property type="molecule type" value="Genomic_DNA"/>
</dbReference>
<evidence type="ECO:0000259" key="5">
    <source>
        <dbReference type="Pfam" id="PF01522"/>
    </source>
</evidence>
<feature type="region of interest" description="Disordered" evidence="3">
    <location>
        <begin position="46"/>
        <end position="88"/>
    </location>
</feature>
<evidence type="ECO:0000313" key="7">
    <source>
        <dbReference type="Proteomes" id="UP000574276"/>
    </source>
</evidence>
<dbReference type="AlphaFoldDB" id="A0A839K3I0"/>
<dbReference type="PANTHER" id="PTHR34216">
    <property type="match status" value="1"/>
</dbReference>
<dbReference type="GO" id="GO:0005576">
    <property type="term" value="C:extracellular region"/>
    <property type="evidence" value="ECO:0007669"/>
    <property type="project" value="UniProtKB-SubCell"/>
</dbReference>
<organism evidence="6 7">
    <name type="scientific">Variimorphobacter saccharofermentans</name>
    <dbReference type="NCBI Taxonomy" id="2755051"/>
    <lineage>
        <taxon>Bacteria</taxon>
        <taxon>Bacillati</taxon>
        <taxon>Bacillota</taxon>
        <taxon>Clostridia</taxon>
        <taxon>Lachnospirales</taxon>
        <taxon>Lachnospiraceae</taxon>
        <taxon>Variimorphobacter</taxon>
    </lineage>
</organism>
<sequence>MDTNENDNHRNKRGKKTVIIIVCEILILLLLIGSYRIYVLWKEKQTSSPNSGNSTSQEDKSSAQENASQNGENESSDGKQEEVEDELSAEEIEAVKEQERLMQEEKERQELINQADQLALSYDYEGAIELLKKYQGTEGSYEKYTTLVAAVERLEKEKSELLLYGGSYQSVSEINHIFFHALVADNSKAFDGDRMSRGYNMYMTTISEFKKMMQKMYEDGYVLVRMADLVKKVTKEDGTTIYEEGEIYLPAGKKPFVLSEDDVNYYEYMETDGFATRIVIGEDGKPTCEMRADDGSIITGDFDIVPILDAFVEEHPDFSYKGAKGLLAITGYEGTLGYRTNDPESPTYEQDVEQVKKVAQALKEDGWELGSHSWGHLNMTTASFEVFKKDTDKWMAEVGSLIGPTEIYVFPFGADIEVTTGSYSGEKFQYMKECGFTMFCGVYKSPWMYIKDDYMRMTRRPLDGQAMLEFPERLSDLFDVKDIIDPERPAKDW</sequence>
<feature type="domain" description="NodB homology" evidence="5">
    <location>
        <begin position="351"/>
        <end position="438"/>
    </location>
</feature>
<keyword evidence="4" id="KW-0812">Transmembrane</keyword>
<keyword evidence="4" id="KW-0472">Membrane</keyword>
<evidence type="ECO:0000256" key="3">
    <source>
        <dbReference type="SAM" id="MobiDB-lite"/>
    </source>
</evidence>
<feature type="transmembrane region" description="Helical" evidence="4">
    <location>
        <begin position="18"/>
        <end position="41"/>
    </location>
</feature>
<protein>
    <submittedName>
        <fullName evidence="6">Polysaccharide deacetylase family protein</fullName>
    </submittedName>
</protein>
<evidence type="ECO:0000256" key="2">
    <source>
        <dbReference type="ARBA" id="ARBA00022729"/>
    </source>
</evidence>
<dbReference type="Gene3D" id="3.20.20.370">
    <property type="entry name" value="Glycoside hydrolase/deacetylase"/>
    <property type="match status" value="1"/>
</dbReference>
<dbReference type="PANTHER" id="PTHR34216:SF3">
    <property type="entry name" value="POLY-BETA-1,6-N-ACETYL-D-GLUCOSAMINE N-DEACETYLASE"/>
    <property type="match status" value="1"/>
</dbReference>
<dbReference type="Proteomes" id="UP000574276">
    <property type="component" value="Unassembled WGS sequence"/>
</dbReference>
<dbReference type="Pfam" id="PF01522">
    <property type="entry name" value="Polysacc_deac_1"/>
    <property type="match status" value="1"/>
</dbReference>
<gene>
    <name evidence="6" type="ORF">H0486_14920</name>
</gene>
<dbReference type="GO" id="GO:0005975">
    <property type="term" value="P:carbohydrate metabolic process"/>
    <property type="evidence" value="ECO:0007669"/>
    <property type="project" value="InterPro"/>
</dbReference>
<name>A0A839K3I0_9FIRM</name>
<dbReference type="InterPro" id="IPR051398">
    <property type="entry name" value="Polysacch_Deacetylase"/>
</dbReference>
<dbReference type="GO" id="GO:0016810">
    <property type="term" value="F:hydrolase activity, acting on carbon-nitrogen (but not peptide) bonds"/>
    <property type="evidence" value="ECO:0007669"/>
    <property type="project" value="InterPro"/>
</dbReference>
<accession>A0A839K3I0</accession>
<dbReference type="InterPro" id="IPR002509">
    <property type="entry name" value="NODB_dom"/>
</dbReference>
<comment type="caution">
    <text evidence="6">The sequence shown here is derived from an EMBL/GenBank/DDBJ whole genome shotgun (WGS) entry which is preliminary data.</text>
</comment>
<reference evidence="6 7" key="1">
    <citation type="submission" date="2020-07" db="EMBL/GenBank/DDBJ databases">
        <title>Characterization and genome sequencing of isolate MD1, a novel member within the family Lachnospiraceae.</title>
        <authorList>
            <person name="Rettenmaier R."/>
            <person name="Di Bello L."/>
            <person name="Zinser C."/>
            <person name="Scheitz K."/>
            <person name="Liebl W."/>
            <person name="Zverlov V."/>
        </authorList>
    </citation>
    <scope>NUCLEOTIDE SEQUENCE [LARGE SCALE GENOMIC DNA]</scope>
    <source>
        <strain evidence="6 7">MD1</strain>
    </source>
</reference>
<keyword evidence="2" id="KW-0732">Signal</keyword>
<proteinExistence type="predicted"/>
<dbReference type="SUPFAM" id="SSF88713">
    <property type="entry name" value="Glycoside hydrolase/deacetylase"/>
    <property type="match status" value="1"/>
</dbReference>
<evidence type="ECO:0000256" key="4">
    <source>
        <dbReference type="SAM" id="Phobius"/>
    </source>
</evidence>
<comment type="subcellular location">
    <subcellularLocation>
        <location evidence="1">Secreted</location>
    </subcellularLocation>
</comment>
<dbReference type="InterPro" id="IPR011330">
    <property type="entry name" value="Glyco_hydro/deAcase_b/a-brl"/>
</dbReference>
<keyword evidence="4" id="KW-1133">Transmembrane helix</keyword>
<keyword evidence="7" id="KW-1185">Reference proteome</keyword>